<sequence>MKPNHGLLDRFGQVTQRKRYAILVAKTVAQSPYNNLYSTPVRWRDKESPDSLNNPLHPPYIHRHIIIIIMKTAAVVALLSASGGAVAGAVGPQTYRNVPVGGPLHKKVGSFAGQQVNSPWGGGVQEGRGWTFVTGTTKIPSITGQNSYAGTAAWVGIDGYSCQSAILQTGVQAHGDGTVRAWYEWYPEAPVYYDDQFPVQSGDVIRMSVNATSATSGTSTLENLTSGRSVTTPYDNMSESLCGSDAEWILEFGGDSQTFADFGEWDFYDTQATSAQGTVSADGSTITNVKIDGQTLTNCRADSQGVECAYSG</sequence>
<evidence type="ECO:0000313" key="3">
    <source>
        <dbReference type="Proteomes" id="UP000001610"/>
    </source>
</evidence>
<dbReference type="HOGENOM" id="CLU_066466_1_0_1"/>
<dbReference type="PANTHER" id="PTHR37536:SF1">
    <property type="entry name" value="ASPERGILLOPEPSIN, PUTAITVE (AFU_ORTHOLOGUE AFUA_7G01200)"/>
    <property type="match status" value="1"/>
</dbReference>
<dbReference type="GO" id="GO:0006508">
    <property type="term" value="P:proteolysis"/>
    <property type="evidence" value="ECO:0007669"/>
    <property type="project" value="InterPro"/>
</dbReference>
<evidence type="ECO:0000313" key="2">
    <source>
        <dbReference type="EMBL" id="EGX91345.1"/>
    </source>
</evidence>
<dbReference type="VEuPathDB" id="FungiDB:CCM_05503"/>
<organism evidence="2 3">
    <name type="scientific">Cordyceps militaris (strain CM01)</name>
    <name type="common">Caterpillar fungus</name>
    <dbReference type="NCBI Taxonomy" id="983644"/>
    <lineage>
        <taxon>Eukaryota</taxon>
        <taxon>Fungi</taxon>
        <taxon>Dikarya</taxon>
        <taxon>Ascomycota</taxon>
        <taxon>Pezizomycotina</taxon>
        <taxon>Sordariomycetes</taxon>
        <taxon>Hypocreomycetidae</taxon>
        <taxon>Hypocreales</taxon>
        <taxon>Cordycipitaceae</taxon>
        <taxon>Cordyceps</taxon>
    </lineage>
</organism>
<dbReference type="EMBL" id="JH126402">
    <property type="protein sequence ID" value="EGX91345.1"/>
    <property type="molecule type" value="Genomic_DNA"/>
</dbReference>
<dbReference type="AlphaFoldDB" id="G3JK08"/>
<dbReference type="InterPro" id="IPR000250">
    <property type="entry name" value="Peptidase_G1"/>
</dbReference>
<dbReference type="OMA" id="TVRAWYE"/>
<reference evidence="2 3" key="1">
    <citation type="journal article" date="2011" name="Genome Biol.">
        <title>Genome sequence of the insect pathogenic fungus Cordyceps militaris, a valued traditional Chinese medicine.</title>
        <authorList>
            <person name="Zheng P."/>
            <person name="Xia Y."/>
            <person name="Xiao G."/>
            <person name="Xiong C."/>
            <person name="Hu X."/>
            <person name="Zhang S."/>
            <person name="Zheng H."/>
            <person name="Huang Y."/>
            <person name="Zhou Y."/>
            <person name="Wang S."/>
            <person name="Zhao G.P."/>
            <person name="Liu X."/>
            <person name="St Leger R.J."/>
            <person name="Wang C."/>
        </authorList>
    </citation>
    <scope>NUCLEOTIDE SEQUENCE [LARGE SCALE GENOMIC DNA]</scope>
    <source>
        <strain evidence="2 3">CM01</strain>
    </source>
</reference>
<keyword evidence="3" id="KW-1185">Reference proteome</keyword>
<dbReference type="Proteomes" id="UP000001610">
    <property type="component" value="Unassembled WGS sequence"/>
</dbReference>
<name>G3JK08_CORMM</name>
<dbReference type="OrthoDB" id="2862635at2759"/>
<dbReference type="InterPro" id="IPR013320">
    <property type="entry name" value="ConA-like_dom_sf"/>
</dbReference>
<dbReference type="InParanoid" id="G3JK08"/>
<evidence type="ECO:0000256" key="1">
    <source>
        <dbReference type="PIRSR" id="PIRSR600250-50"/>
    </source>
</evidence>
<dbReference type="GO" id="GO:0070007">
    <property type="term" value="F:glutamic-type endopeptidase activity"/>
    <property type="evidence" value="ECO:0007669"/>
    <property type="project" value="InterPro"/>
</dbReference>
<dbReference type="GeneID" id="18167521"/>
<dbReference type="CDD" id="cd13426">
    <property type="entry name" value="Peptidase_G1"/>
    <property type="match status" value="1"/>
</dbReference>
<dbReference type="Pfam" id="PF01828">
    <property type="entry name" value="Peptidase_A4"/>
    <property type="match status" value="1"/>
</dbReference>
<dbReference type="InterPro" id="IPR038656">
    <property type="entry name" value="Peptidase_G1_sf"/>
</dbReference>
<dbReference type="PRINTS" id="PR00977">
    <property type="entry name" value="SCYTLDPTASE"/>
</dbReference>
<dbReference type="eggNOG" id="ENOG502RJF6">
    <property type="taxonomic scope" value="Eukaryota"/>
</dbReference>
<feature type="active site" description="Proton acceptor" evidence="1">
    <location>
        <position position="251"/>
    </location>
</feature>
<dbReference type="SUPFAM" id="SSF49899">
    <property type="entry name" value="Concanavalin A-like lectins/glucanases"/>
    <property type="match status" value="1"/>
</dbReference>
<dbReference type="Gene3D" id="2.60.120.700">
    <property type="entry name" value="Peptidase G1"/>
    <property type="match status" value="1"/>
</dbReference>
<dbReference type="PANTHER" id="PTHR37536">
    <property type="entry name" value="PUTATIVE (AFU_ORTHOLOGUE AFUA_3G02970)-RELATED"/>
    <property type="match status" value="1"/>
</dbReference>
<dbReference type="RefSeq" id="XP_006670710.1">
    <property type="nucleotide sequence ID" value="XM_006670647.1"/>
</dbReference>
<dbReference type="KEGG" id="cmt:CCM_05503"/>
<gene>
    <name evidence="2" type="ORF">CCM_05503</name>
</gene>
<accession>G3JK08</accession>
<proteinExistence type="predicted"/>
<protein>
    <submittedName>
        <fullName evidence="2">Proteinase aspergillopepsin II</fullName>
    </submittedName>
</protein>